<dbReference type="Pfam" id="PF11387">
    <property type="entry name" value="DUF2795"/>
    <property type="match status" value="1"/>
</dbReference>
<protein>
    <submittedName>
        <fullName evidence="2">DUF2795 domain-containing protein</fullName>
    </submittedName>
</protein>
<evidence type="ECO:0000313" key="3">
    <source>
        <dbReference type="Proteomes" id="UP000295431"/>
    </source>
</evidence>
<gene>
    <name evidence="2" type="ORF">E1284_36060</name>
</gene>
<organism evidence="2 3">
    <name type="scientific">Actinomadura bangladeshensis</name>
    <dbReference type="NCBI Taxonomy" id="453573"/>
    <lineage>
        <taxon>Bacteria</taxon>
        <taxon>Bacillati</taxon>
        <taxon>Actinomycetota</taxon>
        <taxon>Actinomycetes</taxon>
        <taxon>Streptosporangiales</taxon>
        <taxon>Thermomonosporaceae</taxon>
        <taxon>Actinomadura</taxon>
    </lineage>
</organism>
<proteinExistence type="predicted"/>
<comment type="caution">
    <text evidence="2">The sequence shown here is derived from an EMBL/GenBank/DDBJ whole genome shotgun (WGS) entry which is preliminary data.</text>
</comment>
<keyword evidence="3" id="KW-1185">Reference proteome</keyword>
<dbReference type="OrthoDB" id="5116616at2"/>
<evidence type="ECO:0000256" key="1">
    <source>
        <dbReference type="SAM" id="MobiDB-lite"/>
    </source>
</evidence>
<dbReference type="EMBL" id="SMJW01000319">
    <property type="protein sequence ID" value="TDC04961.1"/>
    <property type="molecule type" value="Genomic_DNA"/>
</dbReference>
<dbReference type="AlphaFoldDB" id="A0A4R4N7U1"/>
<evidence type="ECO:0000313" key="2">
    <source>
        <dbReference type="EMBL" id="TDC04961.1"/>
    </source>
</evidence>
<reference evidence="2 3" key="1">
    <citation type="submission" date="2019-03" db="EMBL/GenBank/DDBJ databases">
        <title>Draft genome sequences of novel Actinobacteria.</title>
        <authorList>
            <person name="Sahin N."/>
            <person name="Ay H."/>
            <person name="Saygin H."/>
        </authorList>
    </citation>
    <scope>NUCLEOTIDE SEQUENCE [LARGE SCALE GENOMIC DNA]</scope>
    <source>
        <strain evidence="2 3">DSM 45347</strain>
    </source>
</reference>
<dbReference type="RefSeq" id="WP_131944638.1">
    <property type="nucleotide sequence ID" value="NZ_BAAAMX010000022.1"/>
</dbReference>
<feature type="compositionally biased region" description="Basic and acidic residues" evidence="1">
    <location>
        <begin position="82"/>
        <end position="107"/>
    </location>
</feature>
<name>A0A4R4N7U1_9ACTN</name>
<feature type="region of interest" description="Disordered" evidence="1">
    <location>
        <begin position="59"/>
        <end position="107"/>
    </location>
</feature>
<accession>A0A4R4N7U1</accession>
<dbReference type="InterPro" id="IPR021527">
    <property type="entry name" value="DUF2795"/>
</dbReference>
<dbReference type="Proteomes" id="UP000295431">
    <property type="component" value="Unassembled WGS sequence"/>
</dbReference>
<sequence>MALADAREIEELLGDLPFPADKQRIVEHAHSRRPEGEAEHALLSLPLGTYDSVAEVVRSVPLDPDPGRTPSERDHQRRHHEKPGLSEHARHAERSPFEEELDRRDEP</sequence>